<feature type="region of interest" description="Disordered" evidence="10">
    <location>
        <begin position="57"/>
        <end position="93"/>
    </location>
</feature>
<evidence type="ECO:0000256" key="5">
    <source>
        <dbReference type="ARBA" id="ARBA00023125"/>
    </source>
</evidence>
<comment type="function">
    <text evidence="9">Transcription factor that binds specifically to a 5'-AA[AG]G-3' consensus core sequence.</text>
</comment>
<comment type="subcellular location">
    <subcellularLocation>
        <location evidence="8 9">Nucleus</location>
    </subcellularLocation>
</comment>
<protein>
    <recommendedName>
        <fullName evidence="9">Dof zinc finger protein</fullName>
    </recommendedName>
</protein>
<evidence type="ECO:0000256" key="10">
    <source>
        <dbReference type="SAM" id="MobiDB-lite"/>
    </source>
</evidence>
<feature type="compositionally biased region" description="Low complexity" evidence="10">
    <location>
        <begin position="82"/>
        <end position="93"/>
    </location>
</feature>
<evidence type="ECO:0000256" key="3">
    <source>
        <dbReference type="ARBA" id="ARBA00022833"/>
    </source>
</evidence>
<sequence length="190" mass="21648">MGTIHDWQTQQQMTPMKCPRCESTNTKFCYYNNYNRSQPRHFCKACRRHWTNGGTLRNIPVGGTRKATTNPNKPNKRHKKTSSSSTTTSLEQQQQEQVAFALIDEQQQQQQQPIISNALFQSIQSPLFDPFLPPLPPPMNQSSNNNSEASFSSTTSSADPWTSNLLDLNCWSWEDINYFVSASDLNPPKC</sequence>
<evidence type="ECO:0000256" key="4">
    <source>
        <dbReference type="ARBA" id="ARBA00023015"/>
    </source>
</evidence>
<feature type="region of interest" description="Disordered" evidence="10">
    <location>
        <begin position="130"/>
        <end position="159"/>
    </location>
</feature>
<evidence type="ECO:0000256" key="2">
    <source>
        <dbReference type="ARBA" id="ARBA00022771"/>
    </source>
</evidence>
<organism evidence="12 13">
    <name type="scientific">Acorus calamus</name>
    <name type="common">Sweet flag</name>
    <dbReference type="NCBI Taxonomy" id="4465"/>
    <lineage>
        <taxon>Eukaryota</taxon>
        <taxon>Viridiplantae</taxon>
        <taxon>Streptophyta</taxon>
        <taxon>Embryophyta</taxon>
        <taxon>Tracheophyta</taxon>
        <taxon>Spermatophyta</taxon>
        <taxon>Magnoliopsida</taxon>
        <taxon>Liliopsida</taxon>
        <taxon>Acoraceae</taxon>
        <taxon>Acorus</taxon>
    </lineage>
</organism>
<dbReference type="PROSITE" id="PS01361">
    <property type="entry name" value="ZF_DOF_1"/>
    <property type="match status" value="1"/>
</dbReference>
<keyword evidence="4 9" id="KW-0805">Transcription regulation</keyword>
<keyword evidence="5 8" id="KW-0238">DNA-binding</keyword>
<name>A0AAV9C733_ACOCL</name>
<gene>
    <name evidence="12" type="primary">DOF5.8</name>
    <name evidence="12" type="ORF">QJS10_CPB21g00569</name>
</gene>
<dbReference type="InterPro" id="IPR003851">
    <property type="entry name" value="Znf_Dof"/>
</dbReference>
<feature type="domain" description="Dof-type" evidence="11">
    <location>
        <begin position="16"/>
        <end position="70"/>
    </location>
</feature>
<evidence type="ECO:0000259" key="11">
    <source>
        <dbReference type="PROSITE" id="PS50884"/>
    </source>
</evidence>
<evidence type="ECO:0000256" key="6">
    <source>
        <dbReference type="ARBA" id="ARBA00023163"/>
    </source>
</evidence>
<keyword evidence="2 8" id="KW-0863">Zinc-finger</keyword>
<dbReference type="Pfam" id="PF02701">
    <property type="entry name" value="Zn_ribbon_Dof"/>
    <property type="match status" value="1"/>
</dbReference>
<dbReference type="EMBL" id="JAUJYO010000021">
    <property type="protein sequence ID" value="KAK1284489.1"/>
    <property type="molecule type" value="Genomic_DNA"/>
</dbReference>
<dbReference type="GO" id="GO:0003677">
    <property type="term" value="F:DNA binding"/>
    <property type="evidence" value="ECO:0007669"/>
    <property type="project" value="UniProtKB-UniRule"/>
</dbReference>
<dbReference type="PANTHER" id="PTHR31992:SF97">
    <property type="entry name" value="DOF ZINC FINGER PROTEIN"/>
    <property type="match status" value="1"/>
</dbReference>
<dbReference type="PROSITE" id="PS50884">
    <property type="entry name" value="ZF_DOF_2"/>
    <property type="match status" value="1"/>
</dbReference>
<dbReference type="PANTHER" id="PTHR31992">
    <property type="entry name" value="DOF ZINC FINGER PROTEIN DOF1.4-RELATED"/>
    <property type="match status" value="1"/>
</dbReference>
<evidence type="ECO:0000256" key="9">
    <source>
        <dbReference type="RuleBase" id="RU369094"/>
    </source>
</evidence>
<keyword evidence="13" id="KW-1185">Reference proteome</keyword>
<proteinExistence type="predicted"/>
<reference evidence="12" key="2">
    <citation type="submission" date="2023-06" db="EMBL/GenBank/DDBJ databases">
        <authorList>
            <person name="Ma L."/>
            <person name="Liu K.-W."/>
            <person name="Li Z."/>
            <person name="Hsiao Y.-Y."/>
            <person name="Qi Y."/>
            <person name="Fu T."/>
            <person name="Tang G."/>
            <person name="Zhang D."/>
            <person name="Sun W.-H."/>
            <person name="Liu D.-K."/>
            <person name="Li Y."/>
            <person name="Chen G.-Z."/>
            <person name="Liu X.-D."/>
            <person name="Liao X.-Y."/>
            <person name="Jiang Y.-T."/>
            <person name="Yu X."/>
            <person name="Hao Y."/>
            <person name="Huang J."/>
            <person name="Zhao X.-W."/>
            <person name="Ke S."/>
            <person name="Chen Y.-Y."/>
            <person name="Wu W.-L."/>
            <person name="Hsu J.-L."/>
            <person name="Lin Y.-F."/>
            <person name="Huang M.-D."/>
            <person name="Li C.-Y."/>
            <person name="Huang L."/>
            <person name="Wang Z.-W."/>
            <person name="Zhao X."/>
            <person name="Zhong W.-Y."/>
            <person name="Peng D.-H."/>
            <person name="Ahmad S."/>
            <person name="Lan S."/>
            <person name="Zhang J.-S."/>
            <person name="Tsai W.-C."/>
            <person name="Van De Peer Y."/>
            <person name="Liu Z.-J."/>
        </authorList>
    </citation>
    <scope>NUCLEOTIDE SEQUENCE</scope>
    <source>
        <strain evidence="12">CP</strain>
        <tissue evidence="12">Leaves</tissue>
    </source>
</reference>
<dbReference type="InterPro" id="IPR045174">
    <property type="entry name" value="Dof"/>
</dbReference>
<dbReference type="AlphaFoldDB" id="A0AAV9C733"/>
<keyword evidence="7 8" id="KW-0539">Nucleus</keyword>
<evidence type="ECO:0000256" key="8">
    <source>
        <dbReference type="PROSITE-ProRule" id="PRU00071"/>
    </source>
</evidence>
<keyword evidence="3 9" id="KW-0862">Zinc</keyword>
<dbReference type="GO" id="GO:0008270">
    <property type="term" value="F:zinc ion binding"/>
    <property type="evidence" value="ECO:0007669"/>
    <property type="project" value="UniProtKB-KW"/>
</dbReference>
<evidence type="ECO:0000256" key="1">
    <source>
        <dbReference type="ARBA" id="ARBA00022723"/>
    </source>
</evidence>
<feature type="compositionally biased region" description="Low complexity" evidence="10">
    <location>
        <begin position="140"/>
        <end position="158"/>
    </location>
</feature>
<evidence type="ECO:0000313" key="13">
    <source>
        <dbReference type="Proteomes" id="UP001180020"/>
    </source>
</evidence>
<reference evidence="12" key="1">
    <citation type="journal article" date="2023" name="Nat. Commun.">
        <title>Diploid and tetraploid genomes of Acorus and the evolution of monocots.</title>
        <authorList>
            <person name="Ma L."/>
            <person name="Liu K.W."/>
            <person name="Li Z."/>
            <person name="Hsiao Y.Y."/>
            <person name="Qi Y."/>
            <person name="Fu T."/>
            <person name="Tang G.D."/>
            <person name="Zhang D."/>
            <person name="Sun W.H."/>
            <person name="Liu D.K."/>
            <person name="Li Y."/>
            <person name="Chen G.Z."/>
            <person name="Liu X.D."/>
            <person name="Liao X.Y."/>
            <person name="Jiang Y.T."/>
            <person name="Yu X."/>
            <person name="Hao Y."/>
            <person name="Huang J."/>
            <person name="Zhao X.W."/>
            <person name="Ke S."/>
            <person name="Chen Y.Y."/>
            <person name="Wu W.L."/>
            <person name="Hsu J.L."/>
            <person name="Lin Y.F."/>
            <person name="Huang M.D."/>
            <person name="Li C.Y."/>
            <person name="Huang L."/>
            <person name="Wang Z.W."/>
            <person name="Zhao X."/>
            <person name="Zhong W.Y."/>
            <person name="Peng D.H."/>
            <person name="Ahmad S."/>
            <person name="Lan S."/>
            <person name="Zhang J.S."/>
            <person name="Tsai W.C."/>
            <person name="Van de Peer Y."/>
            <person name="Liu Z.J."/>
        </authorList>
    </citation>
    <scope>NUCLEOTIDE SEQUENCE</scope>
    <source>
        <strain evidence="12">CP</strain>
    </source>
</reference>
<dbReference type="GO" id="GO:0003700">
    <property type="term" value="F:DNA-binding transcription factor activity"/>
    <property type="evidence" value="ECO:0007669"/>
    <property type="project" value="UniProtKB-UniRule"/>
</dbReference>
<keyword evidence="1 9" id="KW-0479">Metal-binding</keyword>
<dbReference type="GO" id="GO:0005634">
    <property type="term" value="C:nucleus"/>
    <property type="evidence" value="ECO:0007669"/>
    <property type="project" value="UniProtKB-SubCell"/>
</dbReference>
<keyword evidence="6 9" id="KW-0804">Transcription</keyword>
<dbReference type="Proteomes" id="UP001180020">
    <property type="component" value="Unassembled WGS sequence"/>
</dbReference>
<evidence type="ECO:0000313" key="12">
    <source>
        <dbReference type="EMBL" id="KAK1284489.1"/>
    </source>
</evidence>
<comment type="caution">
    <text evidence="12">The sequence shown here is derived from an EMBL/GenBank/DDBJ whole genome shotgun (WGS) entry which is preliminary data.</text>
</comment>
<evidence type="ECO:0000256" key="7">
    <source>
        <dbReference type="ARBA" id="ARBA00023242"/>
    </source>
</evidence>
<accession>A0AAV9C733</accession>